<evidence type="ECO:0008006" key="4">
    <source>
        <dbReference type="Google" id="ProtNLM"/>
    </source>
</evidence>
<feature type="transmembrane region" description="Helical" evidence="1">
    <location>
        <begin position="182"/>
        <end position="206"/>
    </location>
</feature>
<keyword evidence="1" id="KW-0472">Membrane</keyword>
<dbReference type="EMBL" id="RHJS01000002">
    <property type="protein sequence ID" value="RRK32486.1"/>
    <property type="molecule type" value="Genomic_DNA"/>
</dbReference>
<feature type="transmembrane region" description="Helical" evidence="1">
    <location>
        <begin position="6"/>
        <end position="37"/>
    </location>
</feature>
<evidence type="ECO:0000256" key="1">
    <source>
        <dbReference type="SAM" id="Phobius"/>
    </source>
</evidence>
<feature type="transmembrane region" description="Helical" evidence="1">
    <location>
        <begin position="284"/>
        <end position="307"/>
    </location>
</feature>
<feature type="transmembrane region" description="Helical" evidence="1">
    <location>
        <begin position="49"/>
        <end position="69"/>
    </location>
</feature>
<dbReference type="Proteomes" id="UP000274920">
    <property type="component" value="Unassembled WGS sequence"/>
</dbReference>
<organism evidence="2 3">
    <name type="scientific">Schaedlerella arabinosiphila</name>
    <dbReference type="NCBI Taxonomy" id="2044587"/>
    <lineage>
        <taxon>Bacteria</taxon>
        <taxon>Bacillati</taxon>
        <taxon>Bacillota</taxon>
        <taxon>Clostridia</taxon>
        <taxon>Lachnospirales</taxon>
        <taxon>Lachnospiraceae</taxon>
        <taxon>Schaedlerella</taxon>
    </lineage>
</organism>
<keyword evidence="1" id="KW-0812">Transmembrane</keyword>
<keyword evidence="3" id="KW-1185">Reference proteome</keyword>
<feature type="transmembrane region" description="Helical" evidence="1">
    <location>
        <begin position="327"/>
        <end position="347"/>
    </location>
</feature>
<protein>
    <recommendedName>
        <fullName evidence="4">O-antigen ligase domain-containing protein</fullName>
    </recommendedName>
</protein>
<feature type="transmembrane region" description="Helical" evidence="1">
    <location>
        <begin position="218"/>
        <end position="237"/>
    </location>
</feature>
<comment type="caution">
    <text evidence="2">The sequence shown here is derived from an EMBL/GenBank/DDBJ whole genome shotgun (WGS) entry which is preliminary data.</text>
</comment>
<evidence type="ECO:0000313" key="2">
    <source>
        <dbReference type="EMBL" id="RRK32486.1"/>
    </source>
</evidence>
<accession>A0A3R8L0Q1</accession>
<evidence type="ECO:0000313" key="3">
    <source>
        <dbReference type="Proteomes" id="UP000274920"/>
    </source>
</evidence>
<sequence>MYLSALLIIVFSGFYLYGMKIDPIYIAFLLGVFLLYPKAMSNKKLKLKLELLPIYVFIGYIIITQYLILSNYTKPVINVLLALAYYIVTFRTIEHLNYKKISRISRIFINASIIILMVEAIYRWLHPVDLVENISRGAYIYRYKISSIMYQDSNFVGIYIVVLFFYCIYLRKYFEEKYRIHLIILFVLCLLTLSKASIVTIILFWIIFGMDISKINKIVLLILLGGTAGIWFLKMIIQDDSLMARYALFYYTGKYFKSASIFNQIIGVGFGNAKYYMNIGAHSIFIVFLVEAGIIGLVALLFLWVHIIKKSKGQALIVLLPFSLNALALSGHSITFLYCVLAIICILSKDSQKYFVMCHEDKKHYKKIVIKGHSWVKN</sequence>
<keyword evidence="1" id="KW-1133">Transmembrane helix</keyword>
<feature type="transmembrane region" description="Helical" evidence="1">
    <location>
        <begin position="105"/>
        <end position="125"/>
    </location>
</feature>
<name>A0A3R8L0Q1_9FIRM</name>
<feature type="transmembrane region" description="Helical" evidence="1">
    <location>
        <begin position="75"/>
        <end position="93"/>
    </location>
</feature>
<gene>
    <name evidence="2" type="ORF">EBB54_14790</name>
</gene>
<dbReference type="AlphaFoldDB" id="A0A3R8L0Q1"/>
<proteinExistence type="predicted"/>
<reference evidence="2" key="1">
    <citation type="submission" date="2018-10" db="EMBL/GenBank/DDBJ databases">
        <title>Schaedlerella arabinophila gen. nov. sp. nov., isolated from the mouse intestinal tract and comparative analysis with the genome of the closely related altered Schaedler flora strain ASF502.</title>
        <authorList>
            <person name="Miyake S."/>
            <person name="Soh M."/>
            <person name="Seedorf H."/>
        </authorList>
    </citation>
    <scope>NUCLEOTIDE SEQUENCE [LARGE SCALE GENOMIC DNA]</scope>
    <source>
        <strain evidence="2">DSM 106076</strain>
    </source>
</reference>
<feature type="transmembrane region" description="Helical" evidence="1">
    <location>
        <begin position="153"/>
        <end position="170"/>
    </location>
</feature>